<dbReference type="Proteomes" id="UP000017938">
    <property type="component" value="Unassembled WGS sequence"/>
</dbReference>
<evidence type="ECO:0000313" key="4">
    <source>
        <dbReference type="EMBL" id="MCI5755556.1"/>
    </source>
</evidence>
<sequence>MMRTAISVFLSVMILCTAVMTGVSAADNTPALLTVTDVLMINDSQLIIRFSEPVAFNLLGKNRGPYIALRVVDANNRLQYAGGTVPLQYRGRLCFTDSAHDTVLFTYDDGVNDIVSLLRFEGDLAPFAGRGYELKLAIEEVPFDQSSPSRDGLIDNITTADGKTKLSANLVGNWDGQYCEIKEDRSISVDSGSFEDITDPDGFDYGKVLSVKSGNGSGSASDTAVTPDGTKKNSILPVAVLAGCAVFSALLVGLALSGRKKHNGGERK</sequence>
<organism evidence="3 5">
    <name type="scientific">Candidatus Colimorpha enterica</name>
    <dbReference type="NCBI Taxonomy" id="3083063"/>
    <lineage>
        <taxon>Bacteria</taxon>
        <taxon>Pseudomonadati</taxon>
        <taxon>Bacteroidota</taxon>
        <taxon>Bacteroidia</taxon>
        <taxon>Bacteroidales</taxon>
        <taxon>Candidatus Colimorpha</taxon>
    </lineage>
</organism>
<gene>
    <name evidence="3" type="ORF">BN580_00787</name>
    <name evidence="4" type="ORF">MR241_04605</name>
</gene>
<keyword evidence="1" id="KW-0812">Transmembrane</keyword>
<dbReference type="Proteomes" id="UP001139365">
    <property type="component" value="Unassembled WGS sequence"/>
</dbReference>
<evidence type="ECO:0000313" key="3">
    <source>
        <dbReference type="EMBL" id="CDC70896.1"/>
    </source>
</evidence>
<evidence type="ECO:0000256" key="2">
    <source>
        <dbReference type="SAM" id="SignalP"/>
    </source>
</evidence>
<keyword evidence="1" id="KW-0472">Membrane</keyword>
<accession>R6TSK9</accession>
<keyword evidence="1" id="KW-1133">Transmembrane helix</keyword>
<evidence type="ECO:0000313" key="6">
    <source>
        <dbReference type="Proteomes" id="UP001139365"/>
    </source>
</evidence>
<dbReference type="EMBL" id="JALEMU010000071">
    <property type="protein sequence ID" value="MCI5755556.1"/>
    <property type="molecule type" value="Genomic_DNA"/>
</dbReference>
<reference evidence="4 6" key="2">
    <citation type="submission" date="2022-03" db="EMBL/GenBank/DDBJ databases">
        <title>Metagenome-assembled genomes from swine fecal metagenomes.</title>
        <authorList>
            <person name="Holman D.B."/>
            <person name="Kommadath A."/>
        </authorList>
    </citation>
    <scope>NUCLEOTIDE SEQUENCE [LARGE SCALE GENOMIC DNA]</scope>
    <source>
        <strain evidence="4">SUG147</strain>
    </source>
</reference>
<name>R6TSK9_9BACT</name>
<feature type="transmembrane region" description="Helical" evidence="1">
    <location>
        <begin position="235"/>
        <end position="258"/>
    </location>
</feature>
<comment type="caution">
    <text evidence="3">The sequence shown here is derived from an EMBL/GenBank/DDBJ whole genome shotgun (WGS) entry which is preliminary data.</text>
</comment>
<evidence type="ECO:0000256" key="1">
    <source>
        <dbReference type="SAM" id="Phobius"/>
    </source>
</evidence>
<feature type="signal peptide" evidence="2">
    <location>
        <begin position="1"/>
        <end position="25"/>
    </location>
</feature>
<reference evidence="3" key="1">
    <citation type="submission" date="2012-11" db="EMBL/GenBank/DDBJ databases">
        <title>Dependencies among metagenomic species, viruses, plasmids and units of genetic variation.</title>
        <authorList>
            <person name="Nielsen H.B."/>
            <person name="Almeida M."/>
            <person name="Juncker A.S."/>
            <person name="Rasmussen S."/>
            <person name="Li J."/>
            <person name="Sunagawa S."/>
            <person name="Plichta D."/>
            <person name="Gautier L."/>
            <person name="Le Chatelier E."/>
            <person name="Peletier E."/>
            <person name="Bonde I."/>
            <person name="Nielsen T."/>
            <person name="Manichanh C."/>
            <person name="Arumugam M."/>
            <person name="Batto J."/>
            <person name="Santos M.B.Q.D."/>
            <person name="Blom N."/>
            <person name="Borruel N."/>
            <person name="Burgdorf K.S."/>
            <person name="Boumezbeur F."/>
            <person name="Casellas F."/>
            <person name="Dore J."/>
            <person name="Guarner F."/>
            <person name="Hansen T."/>
            <person name="Hildebrand F."/>
            <person name="Kaas R.S."/>
            <person name="Kennedy S."/>
            <person name="Kristiansen K."/>
            <person name="Kultima J.R."/>
            <person name="Leonard P."/>
            <person name="Levenez F."/>
            <person name="Lund O."/>
            <person name="Moumen B."/>
            <person name="Le Paslier D."/>
            <person name="Pons N."/>
            <person name="Pedersen O."/>
            <person name="Prifti E."/>
            <person name="Qin J."/>
            <person name="Raes J."/>
            <person name="Tap J."/>
            <person name="Tims S."/>
            <person name="Ussery D.W."/>
            <person name="Yamada T."/>
            <person name="MetaHit consortium"/>
            <person name="Renault P."/>
            <person name="Sicheritz-Ponten T."/>
            <person name="Bork P."/>
            <person name="Wang J."/>
            <person name="Brunak S."/>
            <person name="Ehrlich S.D."/>
        </authorList>
    </citation>
    <scope>NUCLEOTIDE SEQUENCE [LARGE SCALE GENOMIC DNA]</scope>
</reference>
<dbReference type="EMBL" id="CBFW010000054">
    <property type="protein sequence ID" value="CDC70896.1"/>
    <property type="molecule type" value="Genomic_DNA"/>
</dbReference>
<keyword evidence="2" id="KW-0732">Signal</keyword>
<protein>
    <submittedName>
        <fullName evidence="3">Uncharacterized protein</fullName>
    </submittedName>
</protein>
<proteinExistence type="predicted"/>
<feature type="chain" id="PRO_5041861164" evidence="2">
    <location>
        <begin position="26"/>
        <end position="268"/>
    </location>
</feature>
<dbReference type="STRING" id="1263015.BN580_00787"/>
<evidence type="ECO:0000313" key="5">
    <source>
        <dbReference type="Proteomes" id="UP000017938"/>
    </source>
</evidence>
<dbReference type="AlphaFoldDB" id="R6TSK9"/>